<dbReference type="Proteomes" id="UP000815325">
    <property type="component" value="Unassembled WGS sequence"/>
</dbReference>
<gene>
    <name evidence="1" type="ORF">DUNSADRAFT_900</name>
</gene>
<evidence type="ECO:0000313" key="1">
    <source>
        <dbReference type="EMBL" id="KAF5843224.1"/>
    </source>
</evidence>
<dbReference type="EMBL" id="MU069446">
    <property type="protein sequence ID" value="KAF5843224.1"/>
    <property type="molecule type" value="Genomic_DNA"/>
</dbReference>
<sequence length="102" mass="11493">MKAGKEHGNAARHAGREGREEAMSMFNLCMKGSTRQALTDCSRRKMKVKENLAMDELEVFQGKSIEHSNVRCTTRGLEYRTKPMEACPLRLIVLCYCALVAV</sequence>
<proteinExistence type="predicted"/>
<organism evidence="1 2">
    <name type="scientific">Dunaliella salina</name>
    <name type="common">Green alga</name>
    <name type="synonym">Protococcus salinus</name>
    <dbReference type="NCBI Taxonomy" id="3046"/>
    <lineage>
        <taxon>Eukaryota</taxon>
        <taxon>Viridiplantae</taxon>
        <taxon>Chlorophyta</taxon>
        <taxon>core chlorophytes</taxon>
        <taxon>Chlorophyceae</taxon>
        <taxon>CS clade</taxon>
        <taxon>Chlamydomonadales</taxon>
        <taxon>Dunaliellaceae</taxon>
        <taxon>Dunaliella</taxon>
    </lineage>
</organism>
<keyword evidence="2" id="KW-1185">Reference proteome</keyword>
<reference evidence="1" key="2">
    <citation type="submission" date="2020-06" db="EMBL/GenBank/DDBJ databases">
        <authorList>
            <consortium name="DOE Joint Genome Institute"/>
            <person name="Calhoun S."/>
            <person name="Polle J.E."/>
            <person name="Mckie-Krisberg Z."/>
            <person name="Prochnik S."/>
            <person name="Neofotis P."/>
            <person name="Yim W.C."/>
            <person name="Hathwaik L.T."/>
            <person name="Jenkins J."/>
            <person name="Molina H."/>
            <person name="Bunkenborg J."/>
            <person name="Grigoriev I.V."/>
            <person name="Barry K."/>
            <person name="Schmutz J."/>
            <person name="Jin E."/>
            <person name="Cushman J.C."/>
            <person name="Magnuson J.K."/>
        </authorList>
    </citation>
    <scope>NUCLEOTIDE SEQUENCE</scope>
    <source>
        <strain evidence="1">CCAP 19/18</strain>
    </source>
</reference>
<accession>A0ABQ7H8N8</accession>
<evidence type="ECO:0000313" key="2">
    <source>
        <dbReference type="Proteomes" id="UP000815325"/>
    </source>
</evidence>
<evidence type="ECO:0008006" key="3">
    <source>
        <dbReference type="Google" id="ProtNLM"/>
    </source>
</evidence>
<dbReference type="EMBL" id="MU069446">
    <property type="protein sequence ID" value="KAF5843225.1"/>
    <property type="molecule type" value="Genomic_DNA"/>
</dbReference>
<protein>
    <recommendedName>
        <fullName evidence="3">Encoded protein</fullName>
    </recommendedName>
</protein>
<name>A0ABQ7H8N8_DUNSA</name>
<comment type="caution">
    <text evidence="1">The sequence shown here is derived from an EMBL/GenBank/DDBJ whole genome shotgun (WGS) entry which is preliminary data.</text>
</comment>
<reference evidence="1" key="1">
    <citation type="submission" date="2017-08" db="EMBL/GenBank/DDBJ databases">
        <authorList>
            <person name="Polle J.E."/>
            <person name="Barry K."/>
            <person name="Cushman J."/>
            <person name="Schmutz J."/>
            <person name="Tran D."/>
            <person name="Hathwaick L.T."/>
            <person name="Yim W.C."/>
            <person name="Jenkins J."/>
            <person name="Mckie-Krisberg Z.M."/>
            <person name="Prochnik S."/>
            <person name="Lindquist E."/>
            <person name="Dockter R.B."/>
            <person name="Adam C."/>
            <person name="Molina H."/>
            <person name="Bunkerborg J."/>
            <person name="Jin E."/>
            <person name="Buchheim M."/>
            <person name="Magnuson J."/>
        </authorList>
    </citation>
    <scope>NUCLEOTIDE SEQUENCE</scope>
    <source>
        <strain evidence="1">CCAP 19/18</strain>
    </source>
</reference>